<evidence type="ECO:0000256" key="2">
    <source>
        <dbReference type="ARBA" id="ARBA00005695"/>
    </source>
</evidence>
<dbReference type="Gene3D" id="3.10.105.10">
    <property type="entry name" value="Dipeptide-binding Protein, Domain 3"/>
    <property type="match status" value="1"/>
</dbReference>
<evidence type="ECO:0000259" key="5">
    <source>
        <dbReference type="Pfam" id="PF00496"/>
    </source>
</evidence>
<feature type="domain" description="Solute-binding protein family 5" evidence="5">
    <location>
        <begin position="80"/>
        <end position="452"/>
    </location>
</feature>
<reference evidence="6 7" key="1">
    <citation type="submission" date="2018-03" db="EMBL/GenBank/DDBJ databases">
        <title>Brevisbacillus phylogenomics.</title>
        <authorList>
            <person name="Dunlap C."/>
        </authorList>
    </citation>
    <scope>NUCLEOTIDE SEQUENCE [LARGE SCALE GENOMIC DNA]</scope>
    <source>
        <strain evidence="6 7">NRRL B-41110</strain>
    </source>
</reference>
<dbReference type="InterPro" id="IPR030678">
    <property type="entry name" value="Peptide/Ni-bd"/>
</dbReference>
<dbReference type="RefSeq" id="WP_106833107.1">
    <property type="nucleotide sequence ID" value="NZ_JARMEW010000014.1"/>
</dbReference>
<dbReference type="Gene3D" id="3.40.190.10">
    <property type="entry name" value="Periplasmic binding protein-like II"/>
    <property type="match status" value="1"/>
</dbReference>
<dbReference type="CDD" id="cd08489">
    <property type="entry name" value="PBP2_NikA"/>
    <property type="match status" value="1"/>
</dbReference>
<dbReference type="InterPro" id="IPR023765">
    <property type="entry name" value="SBP_5_CS"/>
</dbReference>
<evidence type="ECO:0000256" key="3">
    <source>
        <dbReference type="ARBA" id="ARBA00022729"/>
    </source>
</evidence>
<evidence type="ECO:0000313" key="7">
    <source>
        <dbReference type="Proteomes" id="UP000241645"/>
    </source>
</evidence>
<comment type="subcellular location">
    <subcellularLocation>
        <location evidence="1">Cell membrane</location>
        <topology evidence="1">Lipid-anchor</topology>
    </subcellularLocation>
</comment>
<sequence>MNLQRLHSFALRLIPLFLLAALFAGCSSNVSQNSNSHSKTLTFSWSEDIGNLNPHTYLPNQFFAQAMVYESLVAYGEGGKIEPWLAEKWEISPDGKEYLFHLRKDIKFSDGSTFNAAVVKKNFDAVLGNAKEHEWLELINQIKSTEVVDEFRFRMILKNSYYPALQELTLIRPLRFLGEAGFPDNGKTFEGIKQPIGTGPWVLSEYKRGESATFTRNDLYWGTKPKLNKVIVKVIPDGEARVLAFENKEIDLIFGNGLISQDSYKFLKDTGNYEAHLSEPTSTRIVQLNSNRGATKDLKVRMAIQHAFNKQAVIDRVFYGLEEKSDTLFSTNFPYSDVHVKPYEYNVERAKQLLAEAGWKEVPGKEFREKDGKPLELQLLFISTNNIQKAVAEVIQGDLRKVGINVKLTGQEEEAHWKTAFQGEFELLFNESWGAPYDPHSYVSAMSKAAEQGNTDYLIQLGLPMKKEMDQKIGRVLLSTDENVRRALYADILTTLHEQAVYLPISYQTNMAVYHKNVSGVNFMPQPYEVPFTTINVK</sequence>
<evidence type="ECO:0000313" key="6">
    <source>
        <dbReference type="EMBL" id="PSK14470.1"/>
    </source>
</evidence>
<accession>A0ABX5FV91</accession>
<dbReference type="GeneID" id="95748989"/>
<comment type="similarity">
    <text evidence="2">Belongs to the bacterial solute-binding protein 5 family.</text>
</comment>
<feature type="signal peptide" evidence="4">
    <location>
        <begin position="1"/>
        <end position="20"/>
    </location>
</feature>
<feature type="chain" id="PRO_5045343646" evidence="4">
    <location>
        <begin position="21"/>
        <end position="538"/>
    </location>
</feature>
<organism evidence="6 7">
    <name type="scientific">Brevibacillus porteri</name>
    <dbReference type="NCBI Taxonomy" id="2126350"/>
    <lineage>
        <taxon>Bacteria</taxon>
        <taxon>Bacillati</taxon>
        <taxon>Bacillota</taxon>
        <taxon>Bacilli</taxon>
        <taxon>Bacillales</taxon>
        <taxon>Paenibacillaceae</taxon>
        <taxon>Brevibacillus</taxon>
    </lineage>
</organism>
<dbReference type="PROSITE" id="PS51257">
    <property type="entry name" value="PROKAR_LIPOPROTEIN"/>
    <property type="match status" value="1"/>
</dbReference>
<comment type="caution">
    <text evidence="6">The sequence shown here is derived from an EMBL/GenBank/DDBJ whole genome shotgun (WGS) entry which is preliminary data.</text>
</comment>
<dbReference type="InterPro" id="IPR000914">
    <property type="entry name" value="SBP_5_dom"/>
</dbReference>
<dbReference type="Proteomes" id="UP000241645">
    <property type="component" value="Unassembled WGS sequence"/>
</dbReference>
<dbReference type="EMBL" id="PXZO01000002">
    <property type="protein sequence ID" value="PSK14470.1"/>
    <property type="molecule type" value="Genomic_DNA"/>
</dbReference>
<dbReference type="PIRSF" id="PIRSF002741">
    <property type="entry name" value="MppA"/>
    <property type="match status" value="1"/>
</dbReference>
<dbReference type="SUPFAM" id="SSF53850">
    <property type="entry name" value="Periplasmic binding protein-like II"/>
    <property type="match status" value="1"/>
</dbReference>
<dbReference type="PANTHER" id="PTHR30290">
    <property type="entry name" value="PERIPLASMIC BINDING COMPONENT OF ABC TRANSPORTER"/>
    <property type="match status" value="1"/>
</dbReference>
<keyword evidence="3 4" id="KW-0732">Signal</keyword>
<evidence type="ECO:0000256" key="1">
    <source>
        <dbReference type="ARBA" id="ARBA00004193"/>
    </source>
</evidence>
<name>A0ABX5FV91_9BACL</name>
<dbReference type="PROSITE" id="PS01040">
    <property type="entry name" value="SBP_BACTERIAL_5"/>
    <property type="match status" value="1"/>
</dbReference>
<dbReference type="NCBIfam" id="TIGR02294">
    <property type="entry name" value="nickel_nikA"/>
    <property type="match status" value="1"/>
</dbReference>
<keyword evidence="7" id="KW-1185">Reference proteome</keyword>
<proteinExistence type="inferred from homology"/>
<dbReference type="InterPro" id="IPR011980">
    <property type="entry name" value="CntA-like"/>
</dbReference>
<dbReference type="InterPro" id="IPR039424">
    <property type="entry name" value="SBP_5"/>
</dbReference>
<dbReference type="Pfam" id="PF00496">
    <property type="entry name" value="SBP_bac_5"/>
    <property type="match status" value="1"/>
</dbReference>
<protein>
    <submittedName>
        <fullName evidence="6">Nickel ABC transporter, nickel/metallophore periplasmic binding protein</fullName>
    </submittedName>
</protein>
<gene>
    <name evidence="6" type="primary">nikA</name>
    <name evidence="6" type="ORF">C7R92_02370</name>
</gene>
<dbReference type="PANTHER" id="PTHR30290:SF37">
    <property type="entry name" value="NICKEL-BINDING PERIPLASMIC PROTEIN"/>
    <property type="match status" value="1"/>
</dbReference>
<evidence type="ECO:0000256" key="4">
    <source>
        <dbReference type="SAM" id="SignalP"/>
    </source>
</evidence>